<proteinExistence type="predicted"/>
<reference evidence="2 3" key="1">
    <citation type="journal article" date="2018" name="Nat. Ecol. Evol.">
        <title>Pezizomycetes genomes reveal the molecular basis of ectomycorrhizal truffle lifestyle.</title>
        <authorList>
            <person name="Murat C."/>
            <person name="Payen T."/>
            <person name="Noel B."/>
            <person name="Kuo A."/>
            <person name="Morin E."/>
            <person name="Chen J."/>
            <person name="Kohler A."/>
            <person name="Krizsan K."/>
            <person name="Balestrini R."/>
            <person name="Da Silva C."/>
            <person name="Montanini B."/>
            <person name="Hainaut M."/>
            <person name="Levati E."/>
            <person name="Barry K.W."/>
            <person name="Belfiori B."/>
            <person name="Cichocki N."/>
            <person name="Clum A."/>
            <person name="Dockter R.B."/>
            <person name="Fauchery L."/>
            <person name="Guy J."/>
            <person name="Iotti M."/>
            <person name="Le Tacon F."/>
            <person name="Lindquist E.A."/>
            <person name="Lipzen A."/>
            <person name="Malagnac F."/>
            <person name="Mello A."/>
            <person name="Molinier V."/>
            <person name="Miyauchi S."/>
            <person name="Poulain J."/>
            <person name="Riccioni C."/>
            <person name="Rubini A."/>
            <person name="Sitrit Y."/>
            <person name="Splivallo R."/>
            <person name="Traeger S."/>
            <person name="Wang M."/>
            <person name="Zifcakova L."/>
            <person name="Wipf D."/>
            <person name="Zambonelli A."/>
            <person name="Paolocci F."/>
            <person name="Nowrousian M."/>
            <person name="Ottonello S."/>
            <person name="Baldrian P."/>
            <person name="Spatafora J.W."/>
            <person name="Henrissat B."/>
            <person name="Nagy L.G."/>
            <person name="Aury J.M."/>
            <person name="Wincker P."/>
            <person name="Grigoriev I.V."/>
            <person name="Bonfante P."/>
            <person name="Martin F.M."/>
        </authorList>
    </citation>
    <scope>NUCLEOTIDE SEQUENCE [LARGE SCALE GENOMIC DNA]</scope>
    <source>
        <strain evidence="2 3">120613-1</strain>
    </source>
</reference>
<dbReference type="EMBL" id="ML120423">
    <property type="protein sequence ID" value="RPA95656.1"/>
    <property type="molecule type" value="Genomic_DNA"/>
</dbReference>
<keyword evidence="3" id="KW-1185">Reference proteome</keyword>
<feature type="compositionally biased region" description="Basic and acidic residues" evidence="1">
    <location>
        <begin position="77"/>
        <end position="90"/>
    </location>
</feature>
<feature type="compositionally biased region" description="Acidic residues" evidence="1">
    <location>
        <begin position="1"/>
        <end position="11"/>
    </location>
</feature>
<sequence length="161" mass="18379">MSESDSEEESSSEDHERKEEEEEVLLNVKTGLGEIKIRRGWGREMGLRVVQLTNFNTSIEGQKAAGLSQLARVGSGDSERNLRRKWEERRKPEEEYPGCLMIEALFKCQQMRNNTSSLPVEKASLYTAIVTMLEAKELPDMQVGITQLEKHLKSKTVEVHE</sequence>
<feature type="region of interest" description="Disordered" evidence="1">
    <location>
        <begin position="71"/>
        <end position="90"/>
    </location>
</feature>
<evidence type="ECO:0000313" key="2">
    <source>
        <dbReference type="EMBL" id="RPA95656.1"/>
    </source>
</evidence>
<evidence type="ECO:0000313" key="3">
    <source>
        <dbReference type="Proteomes" id="UP000276215"/>
    </source>
</evidence>
<feature type="region of interest" description="Disordered" evidence="1">
    <location>
        <begin position="1"/>
        <end position="25"/>
    </location>
</feature>
<evidence type="ECO:0000256" key="1">
    <source>
        <dbReference type="SAM" id="MobiDB-lite"/>
    </source>
</evidence>
<name>A0A3N4JBN2_9PEZI</name>
<dbReference type="AlphaFoldDB" id="A0A3N4JBN2"/>
<dbReference type="Proteomes" id="UP000276215">
    <property type="component" value="Unassembled WGS sequence"/>
</dbReference>
<accession>A0A3N4JBN2</accession>
<gene>
    <name evidence="2" type="ORF">L873DRAFT_1930431</name>
</gene>
<organism evidence="2 3">
    <name type="scientific">Choiromyces venosus 120613-1</name>
    <dbReference type="NCBI Taxonomy" id="1336337"/>
    <lineage>
        <taxon>Eukaryota</taxon>
        <taxon>Fungi</taxon>
        <taxon>Dikarya</taxon>
        <taxon>Ascomycota</taxon>
        <taxon>Pezizomycotina</taxon>
        <taxon>Pezizomycetes</taxon>
        <taxon>Pezizales</taxon>
        <taxon>Tuberaceae</taxon>
        <taxon>Choiromyces</taxon>
    </lineage>
</organism>
<protein>
    <submittedName>
        <fullName evidence="2">Uncharacterized protein</fullName>
    </submittedName>
</protein>